<evidence type="ECO:0000313" key="14">
    <source>
        <dbReference type="EMBL" id="CAL1526604.1"/>
    </source>
</evidence>
<evidence type="ECO:0000256" key="3">
    <source>
        <dbReference type="ARBA" id="ARBA00008919"/>
    </source>
</evidence>
<keyword evidence="5 12" id="KW-0808">Transferase</keyword>
<comment type="similarity">
    <text evidence="3 12">Belongs to the glycosyltransferase 10 family.</text>
</comment>
<evidence type="ECO:0000256" key="4">
    <source>
        <dbReference type="ARBA" id="ARBA00022676"/>
    </source>
</evidence>
<proteinExistence type="inferred from homology"/>
<keyword evidence="9 12" id="KW-0333">Golgi apparatus</keyword>
<evidence type="ECO:0000256" key="1">
    <source>
        <dbReference type="ARBA" id="ARBA00004323"/>
    </source>
</evidence>
<evidence type="ECO:0000256" key="8">
    <source>
        <dbReference type="ARBA" id="ARBA00022989"/>
    </source>
</evidence>
<dbReference type="Proteomes" id="UP001497497">
    <property type="component" value="Unassembled WGS sequence"/>
</dbReference>
<dbReference type="EMBL" id="CAXITT010000007">
    <property type="protein sequence ID" value="CAL1526604.1"/>
    <property type="molecule type" value="Genomic_DNA"/>
</dbReference>
<dbReference type="Gene3D" id="3.40.50.11660">
    <property type="entry name" value="Glycosyl transferase family 10, C-terminal domain"/>
    <property type="match status" value="1"/>
</dbReference>
<dbReference type="EC" id="2.4.1.-" evidence="12"/>
<evidence type="ECO:0000256" key="12">
    <source>
        <dbReference type="RuleBase" id="RU003832"/>
    </source>
</evidence>
<dbReference type="InterPro" id="IPR038577">
    <property type="entry name" value="GT10-like_C_sf"/>
</dbReference>
<dbReference type="AlphaFoldDB" id="A0AAV2H312"/>
<comment type="caution">
    <text evidence="14">The sequence shown here is derived from an EMBL/GenBank/DDBJ whole genome shotgun (WGS) entry which is preliminary data.</text>
</comment>
<comment type="pathway">
    <text evidence="2">Protein modification; protein glycosylation.</text>
</comment>
<dbReference type="Pfam" id="PF00852">
    <property type="entry name" value="Glyco_transf_10"/>
    <property type="match status" value="1"/>
</dbReference>
<feature type="domain" description="Fucosyltransferase C-terminal" evidence="13">
    <location>
        <begin position="1"/>
        <end position="167"/>
    </location>
</feature>
<reference evidence="14 15" key="1">
    <citation type="submission" date="2024-04" db="EMBL/GenBank/DDBJ databases">
        <authorList>
            <consortium name="Genoscope - CEA"/>
            <person name="William W."/>
        </authorList>
    </citation>
    <scope>NUCLEOTIDE SEQUENCE [LARGE SCALE GENOMIC DNA]</scope>
</reference>
<dbReference type="InterPro" id="IPR055270">
    <property type="entry name" value="Glyco_tran_10_C"/>
</dbReference>
<evidence type="ECO:0000313" key="15">
    <source>
        <dbReference type="Proteomes" id="UP001497497"/>
    </source>
</evidence>
<comment type="subcellular location">
    <subcellularLocation>
        <location evidence="1">Golgi apparatus membrane</location>
        <topology evidence="1">Single-pass type II membrane protein</topology>
    </subcellularLocation>
    <subcellularLocation>
        <location evidence="12">Golgi apparatus</location>
        <location evidence="12">Golgi stack membrane</location>
        <topology evidence="12">Single-pass type II membrane protein</topology>
    </subcellularLocation>
</comment>
<keyword evidence="11" id="KW-0325">Glycoprotein</keyword>
<evidence type="ECO:0000256" key="6">
    <source>
        <dbReference type="ARBA" id="ARBA00022692"/>
    </source>
</evidence>
<accession>A0AAV2H312</accession>
<evidence type="ECO:0000256" key="10">
    <source>
        <dbReference type="ARBA" id="ARBA00023136"/>
    </source>
</evidence>
<keyword evidence="7" id="KW-0735">Signal-anchor</keyword>
<dbReference type="GO" id="GO:0032580">
    <property type="term" value="C:Golgi cisterna membrane"/>
    <property type="evidence" value="ECO:0007669"/>
    <property type="project" value="UniProtKB-SubCell"/>
</dbReference>
<evidence type="ECO:0000259" key="13">
    <source>
        <dbReference type="Pfam" id="PF00852"/>
    </source>
</evidence>
<dbReference type="GO" id="GO:0000139">
    <property type="term" value="C:Golgi membrane"/>
    <property type="evidence" value="ECO:0007669"/>
    <property type="project" value="UniProtKB-SubCell"/>
</dbReference>
<organism evidence="14 15">
    <name type="scientific">Lymnaea stagnalis</name>
    <name type="common">Great pond snail</name>
    <name type="synonym">Helix stagnalis</name>
    <dbReference type="NCBI Taxonomy" id="6523"/>
    <lineage>
        <taxon>Eukaryota</taxon>
        <taxon>Metazoa</taxon>
        <taxon>Spiralia</taxon>
        <taxon>Lophotrochozoa</taxon>
        <taxon>Mollusca</taxon>
        <taxon>Gastropoda</taxon>
        <taxon>Heterobranchia</taxon>
        <taxon>Euthyneura</taxon>
        <taxon>Panpulmonata</taxon>
        <taxon>Hygrophila</taxon>
        <taxon>Lymnaeoidea</taxon>
        <taxon>Lymnaeidae</taxon>
        <taxon>Lymnaea</taxon>
    </lineage>
</organism>
<gene>
    <name evidence="14" type="ORF">GSLYS_00000781001</name>
</gene>
<keyword evidence="6 12" id="KW-0812">Transmembrane</keyword>
<keyword evidence="4 12" id="KW-0328">Glycosyltransferase</keyword>
<protein>
    <recommendedName>
        <fullName evidence="12">Fucosyltransferase</fullName>
        <ecNumber evidence="12">2.4.1.-</ecNumber>
    </recommendedName>
</protein>
<dbReference type="SUPFAM" id="SSF53756">
    <property type="entry name" value="UDP-Glycosyltransferase/glycogen phosphorylase"/>
    <property type="match status" value="1"/>
</dbReference>
<evidence type="ECO:0000256" key="2">
    <source>
        <dbReference type="ARBA" id="ARBA00004922"/>
    </source>
</evidence>
<keyword evidence="8" id="KW-1133">Transmembrane helix</keyword>
<dbReference type="FunFam" id="3.40.50.11660:FF:000002">
    <property type="entry name" value="Alpha-(1,3)-fucosyltransferase"/>
    <property type="match status" value="1"/>
</dbReference>
<dbReference type="PANTHER" id="PTHR48438">
    <property type="entry name" value="ALPHA-(1,3)-FUCOSYLTRANSFERASE C-RELATED"/>
    <property type="match status" value="1"/>
</dbReference>
<dbReference type="PANTHER" id="PTHR48438:SF1">
    <property type="entry name" value="ALPHA-(1,3)-FUCOSYLTRANSFERASE C-RELATED"/>
    <property type="match status" value="1"/>
</dbReference>
<evidence type="ECO:0000256" key="11">
    <source>
        <dbReference type="ARBA" id="ARBA00023180"/>
    </source>
</evidence>
<keyword evidence="10" id="KW-0472">Membrane</keyword>
<evidence type="ECO:0000256" key="7">
    <source>
        <dbReference type="ARBA" id="ARBA00022968"/>
    </source>
</evidence>
<evidence type="ECO:0000256" key="5">
    <source>
        <dbReference type="ARBA" id="ARBA00022679"/>
    </source>
</evidence>
<sequence length="185" mass="20999">MAVWLVSHCHTHSKREKYVRAMQKHISVDIYGRCGMTPKCSLGNGTGCSTAAILSEYKFYIAFENSFCADYVSEKFFKTYTGDNHVIPVVRGGARYDELLPNDTFVNADRFTSPKELALYLKTLAADPVSHGRVLERKDQYRVMPSANVFRDVCEAVASVNFEPKTYDIKQWMGEQCDTDPRTDV</sequence>
<evidence type="ECO:0000256" key="9">
    <source>
        <dbReference type="ARBA" id="ARBA00023034"/>
    </source>
</evidence>
<keyword evidence="15" id="KW-1185">Reference proteome</keyword>
<name>A0AAV2H312_LYMST</name>
<dbReference type="InterPro" id="IPR001503">
    <property type="entry name" value="Glyco_trans_10"/>
</dbReference>
<dbReference type="GO" id="GO:0008417">
    <property type="term" value="F:fucosyltransferase activity"/>
    <property type="evidence" value="ECO:0007669"/>
    <property type="project" value="InterPro"/>
</dbReference>